<name>A0AAJ0GC43_9PEZI</name>
<evidence type="ECO:0000256" key="1">
    <source>
        <dbReference type="SAM" id="MobiDB-lite"/>
    </source>
</evidence>
<protein>
    <submittedName>
        <fullName evidence="2">Uncharacterized protein</fullName>
    </submittedName>
</protein>
<gene>
    <name evidence="2" type="ORF">LTR09_005700</name>
</gene>
<dbReference type="AlphaFoldDB" id="A0AAJ0GC43"/>
<sequence>MSSLCFRPKLGQKQPTPKANSTSRSECENLLHSISLKFLSYEITKSSSLSPATKDSYSQRLSAIFSNLDSLCSGPQDTNDDTHQDLVSEWFELSDQFYTDAKWEGTVVSAETVKGIEELLALGVELGLISKDSSGDEGQIAVADDHRLMEEAQREFDRAMVAIEEGAFEWVVEEDSSAAE</sequence>
<comment type="caution">
    <text evidence="2">The sequence shown here is derived from an EMBL/GenBank/DDBJ whole genome shotgun (WGS) entry which is preliminary data.</text>
</comment>
<dbReference type="Proteomes" id="UP001271007">
    <property type="component" value="Unassembled WGS sequence"/>
</dbReference>
<evidence type="ECO:0000313" key="2">
    <source>
        <dbReference type="EMBL" id="KAK3053074.1"/>
    </source>
</evidence>
<feature type="region of interest" description="Disordered" evidence="1">
    <location>
        <begin position="1"/>
        <end position="24"/>
    </location>
</feature>
<accession>A0AAJ0GC43</accession>
<reference evidence="2" key="1">
    <citation type="submission" date="2023-04" db="EMBL/GenBank/DDBJ databases">
        <title>Black Yeasts Isolated from many extreme environments.</title>
        <authorList>
            <person name="Coleine C."/>
            <person name="Stajich J.E."/>
            <person name="Selbmann L."/>
        </authorList>
    </citation>
    <scope>NUCLEOTIDE SEQUENCE</scope>
    <source>
        <strain evidence="2">CCFEE 5312</strain>
    </source>
</reference>
<evidence type="ECO:0000313" key="3">
    <source>
        <dbReference type="Proteomes" id="UP001271007"/>
    </source>
</evidence>
<keyword evidence="3" id="KW-1185">Reference proteome</keyword>
<proteinExistence type="predicted"/>
<feature type="compositionally biased region" description="Polar residues" evidence="1">
    <location>
        <begin position="13"/>
        <end position="24"/>
    </location>
</feature>
<dbReference type="EMBL" id="JAWDJX010000017">
    <property type="protein sequence ID" value="KAK3053074.1"/>
    <property type="molecule type" value="Genomic_DNA"/>
</dbReference>
<organism evidence="2 3">
    <name type="scientific">Extremus antarcticus</name>
    <dbReference type="NCBI Taxonomy" id="702011"/>
    <lineage>
        <taxon>Eukaryota</taxon>
        <taxon>Fungi</taxon>
        <taxon>Dikarya</taxon>
        <taxon>Ascomycota</taxon>
        <taxon>Pezizomycotina</taxon>
        <taxon>Dothideomycetes</taxon>
        <taxon>Dothideomycetidae</taxon>
        <taxon>Mycosphaerellales</taxon>
        <taxon>Extremaceae</taxon>
        <taxon>Extremus</taxon>
    </lineage>
</organism>